<proteinExistence type="predicted"/>
<evidence type="ECO:0000313" key="2">
    <source>
        <dbReference type="EMBL" id="AMK59455.1"/>
    </source>
</evidence>
<keyword evidence="2" id="KW-0560">Oxidoreductase</keyword>
<organism evidence="2">
    <name type="scientific">uncultured bacterium UPO64</name>
    <dbReference type="NCBI Taxonomy" id="1776983"/>
    <lineage>
        <taxon>Bacteria</taxon>
        <taxon>environmental samples</taxon>
    </lineage>
</organism>
<sequence>MASIVGGFCVPHDPAITAFPHVANQRQAKNIMAGFDRLARRVAELGADTAIVIGDDHFALFGPHCLPSFLIGIGDVEGPEENWMHIDRYPVPNNVPLAEHIMHYGFDHGFDWSVAKSLVLDHGTMIPVHLAVTPNPGVRTIPIYTAAAVTPLLRMKRALALGRMIGAAVAAFPGNDRVVVMGCGGISHRVGTADMGRVNEPFDRMILDMVVRGDVEAMTELDDAYVLREGGNGAFEIRNWIVAMAAMPRFKGEVICYEPVPEWITGLGLAELKVAA</sequence>
<dbReference type="Pfam" id="PF02900">
    <property type="entry name" value="LigB"/>
    <property type="match status" value="1"/>
</dbReference>
<dbReference type="InterPro" id="IPR004183">
    <property type="entry name" value="Xdiol_dOase_suB"/>
</dbReference>
<gene>
    <name evidence="2" type="primary">edoY2</name>
</gene>
<dbReference type="AlphaFoldDB" id="A0A126SYR8"/>
<feature type="domain" description="Extradiol ring-cleavage dioxygenase class III enzyme subunit B" evidence="1">
    <location>
        <begin position="7"/>
        <end position="267"/>
    </location>
</feature>
<reference evidence="2" key="1">
    <citation type="journal article" date="2016" name="Appl. Environ. Microbiol.">
        <title>Functional Metagenomics of a Biostimulated Petroleum-Contaminated Soil Reveals an Extraordinary Diversity of Extradiol Dioxygenases.</title>
        <authorList>
            <person name="Terron-Gonzalez L."/>
            <person name="Martin-Cabello G."/>
            <person name="Ferrer M."/>
            <person name="Santero E."/>
        </authorList>
    </citation>
    <scope>NUCLEOTIDE SEQUENCE</scope>
</reference>
<keyword evidence="2" id="KW-0223">Dioxygenase</keyword>
<dbReference type="GO" id="GO:0008198">
    <property type="term" value="F:ferrous iron binding"/>
    <property type="evidence" value="ECO:0007669"/>
    <property type="project" value="InterPro"/>
</dbReference>
<dbReference type="SUPFAM" id="SSF53213">
    <property type="entry name" value="LigB-like"/>
    <property type="match status" value="1"/>
</dbReference>
<name>A0A126SYR8_9BACT</name>
<protein>
    <submittedName>
        <fullName evidence="2">2,3-dihydroxyphenylpropionate/2, 3-dihydroxicinnamic acid 1,2-dioxygenase</fullName>
    </submittedName>
</protein>
<dbReference type="EMBL" id="KU144986">
    <property type="protein sequence ID" value="AMK59455.1"/>
    <property type="molecule type" value="Genomic_DNA"/>
</dbReference>
<dbReference type="GO" id="GO:0016702">
    <property type="term" value="F:oxidoreductase activity, acting on single donors with incorporation of molecular oxygen, incorporation of two atoms of oxygen"/>
    <property type="evidence" value="ECO:0007669"/>
    <property type="project" value="UniProtKB-ARBA"/>
</dbReference>
<accession>A0A126SYR8</accession>
<dbReference type="Gene3D" id="3.40.830.10">
    <property type="entry name" value="LigB-like"/>
    <property type="match status" value="1"/>
</dbReference>
<evidence type="ECO:0000259" key="1">
    <source>
        <dbReference type="Pfam" id="PF02900"/>
    </source>
</evidence>